<feature type="domain" description="Ubiquitin fusion degradation protein UFD1 N-terminal subdomain 1" evidence="5">
    <location>
        <begin position="110"/>
        <end position="204"/>
    </location>
</feature>
<evidence type="ECO:0000313" key="7">
    <source>
        <dbReference type="EMBL" id="KAI5390452.1"/>
    </source>
</evidence>
<feature type="region of interest" description="Disordered" evidence="4">
    <location>
        <begin position="281"/>
        <end position="361"/>
    </location>
</feature>
<feature type="compositionally biased region" description="Polar residues" evidence="4">
    <location>
        <begin position="1"/>
        <end position="33"/>
    </location>
</feature>
<dbReference type="PANTHER" id="PTHR12555:SF21">
    <property type="entry name" value="UBIQUITIN FUSION DEGRADATION PROTEIN 1 HOMOLOG"/>
    <property type="match status" value="1"/>
</dbReference>
<dbReference type="Gene3D" id="2.40.40.50">
    <property type="entry name" value="Ubiquitin fusion degradation protein UFD1, N-terminal domain"/>
    <property type="match status" value="1"/>
</dbReference>
<feature type="compositionally biased region" description="Basic and acidic residues" evidence="4">
    <location>
        <begin position="283"/>
        <end position="301"/>
    </location>
</feature>
<protein>
    <submittedName>
        <fullName evidence="7">Uncharacterized protein</fullName>
    </submittedName>
</protein>
<dbReference type="GO" id="GO:0036503">
    <property type="term" value="P:ERAD pathway"/>
    <property type="evidence" value="ECO:0007669"/>
    <property type="project" value="TreeGrafter"/>
</dbReference>
<reference evidence="7 8" key="1">
    <citation type="journal article" date="2022" name="Nat. Genet.">
        <title>Improved pea reference genome and pan-genome highlight genomic features and evolutionary characteristics.</title>
        <authorList>
            <person name="Yang T."/>
            <person name="Liu R."/>
            <person name="Luo Y."/>
            <person name="Hu S."/>
            <person name="Wang D."/>
            <person name="Wang C."/>
            <person name="Pandey M.K."/>
            <person name="Ge S."/>
            <person name="Xu Q."/>
            <person name="Li N."/>
            <person name="Li G."/>
            <person name="Huang Y."/>
            <person name="Saxena R.K."/>
            <person name="Ji Y."/>
            <person name="Li M."/>
            <person name="Yan X."/>
            <person name="He Y."/>
            <person name="Liu Y."/>
            <person name="Wang X."/>
            <person name="Xiang C."/>
            <person name="Varshney R.K."/>
            <person name="Ding H."/>
            <person name="Gao S."/>
            <person name="Zong X."/>
        </authorList>
    </citation>
    <scope>NUCLEOTIDE SEQUENCE [LARGE SCALE GENOMIC DNA]</scope>
    <source>
        <strain evidence="7 8">cv. Zhongwan 6</strain>
    </source>
</reference>
<feature type="domain" description="Ubiquitin fusion degradation protein UFD1 N-terminal subdomain 2" evidence="6">
    <location>
        <begin position="206"/>
        <end position="281"/>
    </location>
</feature>
<evidence type="ECO:0000256" key="4">
    <source>
        <dbReference type="SAM" id="MobiDB-lite"/>
    </source>
</evidence>
<dbReference type="GO" id="GO:0031593">
    <property type="term" value="F:polyubiquitin modification-dependent protein binding"/>
    <property type="evidence" value="ECO:0007669"/>
    <property type="project" value="TreeGrafter"/>
</dbReference>
<dbReference type="Proteomes" id="UP001058974">
    <property type="component" value="Chromosome 7"/>
</dbReference>
<keyword evidence="8" id="KW-1185">Reference proteome</keyword>
<dbReference type="InterPro" id="IPR004854">
    <property type="entry name" value="Ufd1-like"/>
</dbReference>
<organism evidence="7 8">
    <name type="scientific">Pisum sativum</name>
    <name type="common">Garden pea</name>
    <name type="synonym">Lathyrus oleraceus</name>
    <dbReference type="NCBI Taxonomy" id="3888"/>
    <lineage>
        <taxon>Eukaryota</taxon>
        <taxon>Viridiplantae</taxon>
        <taxon>Streptophyta</taxon>
        <taxon>Embryophyta</taxon>
        <taxon>Tracheophyta</taxon>
        <taxon>Spermatophyta</taxon>
        <taxon>Magnoliopsida</taxon>
        <taxon>eudicotyledons</taxon>
        <taxon>Gunneridae</taxon>
        <taxon>Pentapetalae</taxon>
        <taxon>rosids</taxon>
        <taxon>fabids</taxon>
        <taxon>Fabales</taxon>
        <taxon>Fabaceae</taxon>
        <taxon>Papilionoideae</taxon>
        <taxon>50 kb inversion clade</taxon>
        <taxon>NPAAA clade</taxon>
        <taxon>Hologalegina</taxon>
        <taxon>IRL clade</taxon>
        <taxon>Fabeae</taxon>
        <taxon>Lathyrus</taxon>
    </lineage>
</organism>
<keyword evidence="3" id="KW-0175">Coiled coil</keyword>
<evidence type="ECO:0000256" key="3">
    <source>
        <dbReference type="SAM" id="Coils"/>
    </source>
</evidence>
<evidence type="ECO:0000259" key="6">
    <source>
        <dbReference type="Pfam" id="PF24842"/>
    </source>
</evidence>
<dbReference type="PANTHER" id="PTHR12555">
    <property type="entry name" value="UBIQUITIN FUSION DEGRADATON PROTEIN 1"/>
    <property type="match status" value="1"/>
</dbReference>
<feature type="compositionally biased region" description="Polar residues" evidence="4">
    <location>
        <begin position="329"/>
        <end position="342"/>
    </location>
</feature>
<dbReference type="EMBL" id="JAMSHJ010000007">
    <property type="protein sequence ID" value="KAI5390452.1"/>
    <property type="molecule type" value="Genomic_DNA"/>
</dbReference>
<dbReference type="InterPro" id="IPR055418">
    <property type="entry name" value="UFD1_N2"/>
</dbReference>
<dbReference type="Pfam" id="PF03152">
    <property type="entry name" value="UFD1_N1"/>
    <property type="match status" value="1"/>
</dbReference>
<dbReference type="Gramene" id="Psat07G0567900-T1">
    <property type="protein sequence ID" value="KAI5390452.1"/>
    <property type="gene ID" value="KIW84_075679"/>
</dbReference>
<dbReference type="InterPro" id="IPR042299">
    <property type="entry name" value="Ufd1-like_Nn"/>
</dbReference>
<dbReference type="Gene3D" id="3.10.330.10">
    <property type="match status" value="1"/>
</dbReference>
<dbReference type="GO" id="GO:0006511">
    <property type="term" value="P:ubiquitin-dependent protein catabolic process"/>
    <property type="evidence" value="ECO:0007669"/>
    <property type="project" value="InterPro"/>
</dbReference>
<comment type="similarity">
    <text evidence="1">Belongs to the UFD1 family.</text>
</comment>
<feature type="coiled-coil region" evidence="3">
    <location>
        <begin position="62"/>
        <end position="89"/>
    </location>
</feature>
<feature type="region of interest" description="Disordered" evidence="4">
    <location>
        <begin position="1"/>
        <end position="40"/>
    </location>
</feature>
<dbReference type="AlphaFoldDB" id="A0A9D4VVZ3"/>
<keyword evidence="2" id="KW-0833">Ubl conjugation pathway</keyword>
<accession>A0A9D4VVZ3</accession>
<evidence type="ECO:0000259" key="5">
    <source>
        <dbReference type="Pfam" id="PF03152"/>
    </source>
</evidence>
<dbReference type="GO" id="GO:0034098">
    <property type="term" value="C:VCP-NPL4-UFD1 AAA ATPase complex"/>
    <property type="evidence" value="ECO:0007669"/>
    <property type="project" value="TreeGrafter"/>
</dbReference>
<evidence type="ECO:0000313" key="8">
    <source>
        <dbReference type="Proteomes" id="UP001058974"/>
    </source>
</evidence>
<evidence type="ECO:0000256" key="2">
    <source>
        <dbReference type="ARBA" id="ARBA00022786"/>
    </source>
</evidence>
<comment type="caution">
    <text evidence="7">The sequence shown here is derived from an EMBL/GenBank/DDBJ whole genome shotgun (WGS) entry which is preliminary data.</text>
</comment>
<feature type="coiled-coil region" evidence="3">
    <location>
        <begin position="481"/>
        <end position="508"/>
    </location>
</feature>
<sequence>MNSDENQLNEGLQEVNNVSPENNLSEDQISNHSYEYDDDQSDEDFYEDLDQLAEDIHPYPRNLQQNDHLNRLNEDIHEYERHMQQNDHLDHQWNGVLYGHRRNLQQNAIFEHSYRCFSVSSLDRPILECGDKIIMPASALERLARMNIEYPMLFELRNPSAEITTHCGVLEFTADEGTVSLPNWMMEDMLLQNGDIVSLKNTSLVKGKFVKLQPHSKDFLDITNPKAMLETSLRSYSCLTTGRTIMIPYNNKKYYIDVVETKPCPAISIIETDCEVDFAPPLDYKEPEKNLPSDLSDKESPQVEEEAETKTPDVIPFSGLGRRLDGKPATQSVEASSTPILKQQQQETENKTKSSGKVVFGSKGNAANVSLKNESQESPKKKTKTKEFQAFTGKKYSLIVNRLSSILSSIWYAICLFCFKNYDENQLNEDLQEVNNVSPENNLSEDLISNHSYEYDDDQSDEDFYEDLDQLAEDIHRYPRNLQQNDHLNRLNEDIHEYERHLQQNDHLDHQWNGVFYGHRRNLQQNDHQRNEVFYGHTRNLRQNNHLYRLNEDIHEYERNLQQNDHLDHQWNGVFYGHRRNLQQNDHQRNGVFYGHRRNLRRNEHLNWLNEDIHEYERNLQQNDHLDHQWNEVFYGHRRNLQQNDHQCNGVFYGHTRNLRQNDHQCNGVFLWAYKESTAE</sequence>
<proteinExistence type="inferred from homology"/>
<evidence type="ECO:0000256" key="1">
    <source>
        <dbReference type="ARBA" id="ARBA00006043"/>
    </source>
</evidence>
<dbReference type="Pfam" id="PF24842">
    <property type="entry name" value="UFD1_N2"/>
    <property type="match status" value="1"/>
</dbReference>
<gene>
    <name evidence="7" type="ORF">KIW84_075679</name>
</gene>
<dbReference type="InterPro" id="IPR055417">
    <property type="entry name" value="UFD1_N1"/>
</dbReference>
<name>A0A9D4VVZ3_PEA</name>